<protein>
    <submittedName>
        <fullName evidence="2">Uncharacterized protein</fullName>
    </submittedName>
</protein>
<evidence type="ECO:0000256" key="1">
    <source>
        <dbReference type="SAM" id="Phobius"/>
    </source>
</evidence>
<organism evidence="2 3">
    <name type="scientific">Cytobacillus kochii</name>
    <dbReference type="NCBI Taxonomy" id="859143"/>
    <lineage>
        <taxon>Bacteria</taxon>
        <taxon>Bacillati</taxon>
        <taxon>Bacillota</taxon>
        <taxon>Bacilli</taxon>
        <taxon>Bacillales</taxon>
        <taxon>Bacillaceae</taxon>
        <taxon>Cytobacillus</taxon>
    </lineage>
</organism>
<dbReference type="KEGG" id="bko:CKF48_09795"/>
<keyword evidence="1" id="KW-0812">Transmembrane</keyword>
<sequence>MKKIDAVHLLFLMYFLYHFADLNYDQLSTGDYIISGLAIVWAILFVYILFLRWRVKRDE</sequence>
<gene>
    <name evidence="2" type="ORF">CKF48_09795</name>
</gene>
<keyword evidence="1" id="KW-0472">Membrane</keyword>
<dbReference type="AlphaFoldDB" id="A0A248TH97"/>
<dbReference type="Proteomes" id="UP000215137">
    <property type="component" value="Chromosome"/>
</dbReference>
<evidence type="ECO:0000313" key="3">
    <source>
        <dbReference type="Proteomes" id="UP000215137"/>
    </source>
</evidence>
<reference evidence="2 3" key="1">
    <citation type="submission" date="2017-08" db="EMBL/GenBank/DDBJ databases">
        <title>Complete Genome Sequence of Bacillus kochii Oregon-R-modENCODE STRAIN BDGP4, isolated from Drosophila melanogaster gut.</title>
        <authorList>
            <person name="Wan K.H."/>
            <person name="Yu C."/>
            <person name="Park S."/>
            <person name="Hammonds A.S."/>
            <person name="Booth B.W."/>
            <person name="Celniker S.E."/>
        </authorList>
    </citation>
    <scope>NUCLEOTIDE SEQUENCE [LARGE SCALE GENOMIC DNA]</scope>
    <source>
        <strain evidence="2 3">BDGP4</strain>
    </source>
</reference>
<evidence type="ECO:0000313" key="2">
    <source>
        <dbReference type="EMBL" id="ASV67587.1"/>
    </source>
</evidence>
<keyword evidence="1" id="KW-1133">Transmembrane helix</keyword>
<name>A0A248TH97_9BACI</name>
<keyword evidence="3" id="KW-1185">Reference proteome</keyword>
<dbReference type="EMBL" id="CP022983">
    <property type="protein sequence ID" value="ASV67587.1"/>
    <property type="molecule type" value="Genomic_DNA"/>
</dbReference>
<feature type="transmembrane region" description="Helical" evidence="1">
    <location>
        <begin position="32"/>
        <end position="51"/>
    </location>
</feature>
<accession>A0A248TH97</accession>
<proteinExistence type="predicted"/>